<proteinExistence type="predicted"/>
<organism evidence="2 3">
    <name type="scientific">Cardiocondyla obscurior</name>
    <dbReference type="NCBI Taxonomy" id="286306"/>
    <lineage>
        <taxon>Eukaryota</taxon>
        <taxon>Metazoa</taxon>
        <taxon>Ecdysozoa</taxon>
        <taxon>Arthropoda</taxon>
        <taxon>Hexapoda</taxon>
        <taxon>Insecta</taxon>
        <taxon>Pterygota</taxon>
        <taxon>Neoptera</taxon>
        <taxon>Endopterygota</taxon>
        <taxon>Hymenoptera</taxon>
        <taxon>Apocrita</taxon>
        <taxon>Aculeata</taxon>
        <taxon>Formicoidea</taxon>
        <taxon>Formicidae</taxon>
        <taxon>Myrmicinae</taxon>
        <taxon>Cardiocondyla</taxon>
    </lineage>
</organism>
<protein>
    <submittedName>
        <fullName evidence="2">Uncharacterized protein</fullName>
    </submittedName>
</protein>
<dbReference type="Proteomes" id="UP001430953">
    <property type="component" value="Unassembled WGS sequence"/>
</dbReference>
<dbReference type="AlphaFoldDB" id="A0AAW2G7D8"/>
<name>A0AAW2G7D8_9HYME</name>
<sequence length="127" mass="14595">MRSSSSNVARGRRRREIERKKKQRDERRTRADCVAKEGRKGKTRERHTQGRSNHCSSVDQRLRPLPWALGNLRERSPTLVSISVSYTPAAALRLPPRQSKFIATAKDCSRSVLRVSPRFAKVSDFSY</sequence>
<evidence type="ECO:0000313" key="2">
    <source>
        <dbReference type="EMBL" id="KAL0121966.1"/>
    </source>
</evidence>
<evidence type="ECO:0000313" key="3">
    <source>
        <dbReference type="Proteomes" id="UP001430953"/>
    </source>
</evidence>
<reference evidence="2 3" key="1">
    <citation type="submission" date="2023-03" db="EMBL/GenBank/DDBJ databases">
        <title>High recombination rates correlate with genetic variation in Cardiocondyla obscurior ants.</title>
        <authorList>
            <person name="Errbii M."/>
        </authorList>
    </citation>
    <scope>NUCLEOTIDE SEQUENCE [LARGE SCALE GENOMIC DNA]</scope>
    <source>
        <strain evidence="2">Alpha-2009</strain>
        <tissue evidence="2">Whole body</tissue>
    </source>
</reference>
<accession>A0AAW2G7D8</accession>
<keyword evidence="3" id="KW-1185">Reference proteome</keyword>
<feature type="compositionally biased region" description="Basic and acidic residues" evidence="1">
    <location>
        <begin position="15"/>
        <end position="40"/>
    </location>
</feature>
<dbReference type="EMBL" id="JADYXP020000006">
    <property type="protein sequence ID" value="KAL0121966.1"/>
    <property type="molecule type" value="Genomic_DNA"/>
</dbReference>
<feature type="region of interest" description="Disordered" evidence="1">
    <location>
        <begin position="1"/>
        <end position="57"/>
    </location>
</feature>
<evidence type="ECO:0000256" key="1">
    <source>
        <dbReference type="SAM" id="MobiDB-lite"/>
    </source>
</evidence>
<comment type="caution">
    <text evidence="2">The sequence shown here is derived from an EMBL/GenBank/DDBJ whole genome shotgun (WGS) entry which is preliminary data.</text>
</comment>
<gene>
    <name evidence="2" type="ORF">PUN28_007033</name>
</gene>